<dbReference type="SUPFAM" id="SSF52833">
    <property type="entry name" value="Thioredoxin-like"/>
    <property type="match status" value="1"/>
</dbReference>
<feature type="signal peptide" evidence="2">
    <location>
        <begin position="1"/>
        <end position="20"/>
    </location>
</feature>
<dbReference type="PROSITE" id="PS51352">
    <property type="entry name" value="THIOREDOXIN_2"/>
    <property type="match status" value="1"/>
</dbReference>
<dbReference type="GO" id="GO:0016209">
    <property type="term" value="F:antioxidant activity"/>
    <property type="evidence" value="ECO:0007669"/>
    <property type="project" value="InterPro"/>
</dbReference>
<sequence>MLKKILFLHILLAFSLAVFAQSPAAFKVSPERPESGKALTITYDASQTVLSGKKQVSAVVYQYINYKWKAADLKLESVQNLWKATFNVPADCGFLGFKFTSGDQIDNNQDQGYFVMLSDAKRKGLIAPGGYAGWGMARSPKYGMDIPNYIKFEGISDSATYHWLNQEISYNQPSKSMLAYPYASALKNTYKDSATPRLQRVMAYLKRPEASELDLFNGRRIAQYLLNDKNLADSIEKVWAQRFPKGSLARITAYKNIGQSRDIATILAASEKFLEDFPEYLSSPEIDAQNRISYGMVYQNIMVFGAMQHPNGNEVAHYVDSLSFEALPNVYYKLIQIPYDKGNLNRLKEYSDLLVKRFEYFKSHRPESMAYLSPIEWQKEYQRLFVLNVSRVYAGLLNKAGLYAQALRITQEAQQIQHYKQAAINNEQAIALQKLGKSAELEKLLIKSMFENQSSTEMTAMLKALYIKRKKSAAGFEAYVESLKNPADLQKNQEELKARMIKKEMPAWSMKDLKGNTVTLAGLKGKTVVMDFWATWCVPCKASFPGMKLAVEKYKNDPDVVFLFVDTEEYKAGFQAEVAKYIKDNQYPFKVLFDNQTEGAKTNDEVFSRIAKTFSISGIPQKLIIDRNGYLRFISIGYGGSATALADEISSLIELTKSAN</sequence>
<evidence type="ECO:0000256" key="2">
    <source>
        <dbReference type="SAM" id="SignalP"/>
    </source>
</evidence>
<gene>
    <name evidence="4" type="ORF">SAMN04488511_102181</name>
</gene>
<dbReference type="InterPro" id="IPR000866">
    <property type="entry name" value="AhpC/TSA"/>
</dbReference>
<dbReference type="PANTHER" id="PTHR42852">
    <property type="entry name" value="THIOL:DISULFIDE INTERCHANGE PROTEIN DSBE"/>
    <property type="match status" value="1"/>
</dbReference>
<feature type="domain" description="Thioredoxin" evidence="3">
    <location>
        <begin position="499"/>
        <end position="658"/>
    </location>
</feature>
<dbReference type="InterPro" id="IPR036249">
    <property type="entry name" value="Thioredoxin-like_sf"/>
</dbReference>
<dbReference type="CDD" id="cd02966">
    <property type="entry name" value="TlpA_like_family"/>
    <property type="match status" value="1"/>
</dbReference>
<keyword evidence="5" id="KW-1185">Reference proteome</keyword>
<accession>A0A1I0SMW4</accession>
<dbReference type="PROSITE" id="PS00194">
    <property type="entry name" value="THIOREDOXIN_1"/>
    <property type="match status" value="1"/>
</dbReference>
<dbReference type="InterPro" id="IPR017937">
    <property type="entry name" value="Thioredoxin_CS"/>
</dbReference>
<dbReference type="RefSeq" id="WP_090980329.1">
    <property type="nucleotide sequence ID" value="NZ_FOJM01000002.1"/>
</dbReference>
<feature type="chain" id="PRO_5011469365" evidence="2">
    <location>
        <begin position="21"/>
        <end position="660"/>
    </location>
</feature>
<dbReference type="PANTHER" id="PTHR42852:SF13">
    <property type="entry name" value="PROTEIN DIPZ"/>
    <property type="match status" value="1"/>
</dbReference>
<evidence type="ECO:0000313" key="4">
    <source>
        <dbReference type="EMBL" id="SFA40839.1"/>
    </source>
</evidence>
<evidence type="ECO:0000259" key="3">
    <source>
        <dbReference type="PROSITE" id="PS51352"/>
    </source>
</evidence>
<reference evidence="5" key="1">
    <citation type="submission" date="2016-10" db="EMBL/GenBank/DDBJ databases">
        <authorList>
            <person name="Varghese N."/>
            <person name="Submissions S."/>
        </authorList>
    </citation>
    <scope>NUCLEOTIDE SEQUENCE [LARGE SCALE GENOMIC DNA]</scope>
    <source>
        <strain evidence="5">DSM 18130</strain>
    </source>
</reference>
<organism evidence="4 5">
    <name type="scientific">Pedobacter suwonensis</name>
    <dbReference type="NCBI Taxonomy" id="332999"/>
    <lineage>
        <taxon>Bacteria</taxon>
        <taxon>Pseudomonadati</taxon>
        <taxon>Bacteroidota</taxon>
        <taxon>Sphingobacteriia</taxon>
        <taxon>Sphingobacteriales</taxon>
        <taxon>Sphingobacteriaceae</taxon>
        <taxon>Pedobacter</taxon>
    </lineage>
</organism>
<evidence type="ECO:0000256" key="1">
    <source>
        <dbReference type="ARBA" id="ARBA00023284"/>
    </source>
</evidence>
<keyword evidence="2" id="KW-0732">Signal</keyword>
<dbReference type="GO" id="GO:0016491">
    <property type="term" value="F:oxidoreductase activity"/>
    <property type="evidence" value="ECO:0007669"/>
    <property type="project" value="InterPro"/>
</dbReference>
<dbReference type="InterPro" id="IPR013766">
    <property type="entry name" value="Thioredoxin_domain"/>
</dbReference>
<keyword evidence="4" id="KW-0413">Isomerase</keyword>
<protein>
    <submittedName>
        <fullName evidence="4">Thiol-disulfide isomerase or thioredoxin</fullName>
    </submittedName>
</protein>
<dbReference type="STRING" id="332999.SAMN04488511_102181"/>
<dbReference type="InterPro" id="IPR050553">
    <property type="entry name" value="Thioredoxin_ResA/DsbE_sf"/>
</dbReference>
<name>A0A1I0SMW4_9SPHI</name>
<dbReference type="Pfam" id="PF00578">
    <property type="entry name" value="AhpC-TSA"/>
    <property type="match status" value="1"/>
</dbReference>
<keyword evidence="1" id="KW-0676">Redox-active center</keyword>
<proteinExistence type="predicted"/>
<dbReference type="Gene3D" id="3.40.30.10">
    <property type="entry name" value="Glutaredoxin"/>
    <property type="match status" value="1"/>
</dbReference>
<dbReference type="EMBL" id="FOJM01000002">
    <property type="protein sequence ID" value="SFA40839.1"/>
    <property type="molecule type" value="Genomic_DNA"/>
</dbReference>
<dbReference type="OrthoDB" id="634996at2"/>
<evidence type="ECO:0000313" key="5">
    <source>
        <dbReference type="Proteomes" id="UP000198836"/>
    </source>
</evidence>
<dbReference type="GO" id="GO:0016853">
    <property type="term" value="F:isomerase activity"/>
    <property type="evidence" value="ECO:0007669"/>
    <property type="project" value="UniProtKB-KW"/>
</dbReference>
<dbReference type="AlphaFoldDB" id="A0A1I0SMW4"/>
<dbReference type="Proteomes" id="UP000198836">
    <property type="component" value="Unassembled WGS sequence"/>
</dbReference>